<accession>A0A914VGV7</accession>
<dbReference type="Proteomes" id="UP000887566">
    <property type="component" value="Unplaced"/>
</dbReference>
<name>A0A914VGV7_9BILA</name>
<keyword evidence="3" id="KW-0804">Transcription</keyword>
<evidence type="ECO:0000259" key="6">
    <source>
        <dbReference type="Pfam" id="PF03131"/>
    </source>
</evidence>
<dbReference type="InterPro" id="IPR024874">
    <property type="entry name" value="Transcription_factor_Maf_fam"/>
</dbReference>
<evidence type="ECO:0000256" key="3">
    <source>
        <dbReference type="ARBA" id="ARBA00023163"/>
    </source>
</evidence>
<evidence type="ECO:0000256" key="1">
    <source>
        <dbReference type="ARBA" id="ARBA00023015"/>
    </source>
</evidence>
<evidence type="ECO:0000256" key="2">
    <source>
        <dbReference type="ARBA" id="ARBA00023125"/>
    </source>
</evidence>
<dbReference type="AlphaFoldDB" id="A0A914VGV7"/>
<keyword evidence="7" id="KW-1185">Reference proteome</keyword>
<evidence type="ECO:0000313" key="8">
    <source>
        <dbReference type="WBParaSite" id="PSAMB.scaffold196size66982.g3211.t1"/>
    </source>
</evidence>
<keyword evidence="4" id="KW-0175">Coiled coil</keyword>
<feature type="compositionally biased region" description="Basic and acidic residues" evidence="5">
    <location>
        <begin position="1"/>
        <end position="15"/>
    </location>
</feature>
<dbReference type="GO" id="GO:0005634">
    <property type="term" value="C:nucleus"/>
    <property type="evidence" value="ECO:0007669"/>
    <property type="project" value="TreeGrafter"/>
</dbReference>
<dbReference type="GO" id="GO:0000981">
    <property type="term" value="F:DNA-binding transcription factor activity, RNA polymerase II-specific"/>
    <property type="evidence" value="ECO:0007669"/>
    <property type="project" value="TreeGrafter"/>
</dbReference>
<proteinExistence type="predicted"/>
<feature type="compositionally biased region" description="Low complexity" evidence="5">
    <location>
        <begin position="22"/>
        <end position="31"/>
    </location>
</feature>
<organism evidence="7 8">
    <name type="scientific">Plectus sambesii</name>
    <dbReference type="NCBI Taxonomy" id="2011161"/>
    <lineage>
        <taxon>Eukaryota</taxon>
        <taxon>Metazoa</taxon>
        <taxon>Ecdysozoa</taxon>
        <taxon>Nematoda</taxon>
        <taxon>Chromadorea</taxon>
        <taxon>Plectida</taxon>
        <taxon>Plectina</taxon>
        <taxon>Plectoidea</taxon>
        <taxon>Plectidae</taxon>
        <taxon>Plectus</taxon>
    </lineage>
</organism>
<dbReference type="GO" id="GO:0000978">
    <property type="term" value="F:RNA polymerase II cis-regulatory region sequence-specific DNA binding"/>
    <property type="evidence" value="ECO:0007669"/>
    <property type="project" value="TreeGrafter"/>
</dbReference>
<feature type="domain" description="Basic leucine zipper" evidence="6">
    <location>
        <begin position="52"/>
        <end position="141"/>
    </location>
</feature>
<evidence type="ECO:0000256" key="4">
    <source>
        <dbReference type="SAM" id="Coils"/>
    </source>
</evidence>
<feature type="region of interest" description="Disordered" evidence="5">
    <location>
        <begin position="1"/>
        <end position="31"/>
    </location>
</feature>
<dbReference type="Pfam" id="PF03131">
    <property type="entry name" value="bZIP_Maf"/>
    <property type="match status" value="1"/>
</dbReference>
<dbReference type="PANTHER" id="PTHR10129">
    <property type="entry name" value="TRANSCRIPTION FACTOR MAF"/>
    <property type="match status" value="1"/>
</dbReference>
<keyword evidence="2" id="KW-0238">DNA-binding</keyword>
<dbReference type="PANTHER" id="PTHR10129:SF48">
    <property type="entry name" value="MAF-S, ISOFORM B"/>
    <property type="match status" value="1"/>
</dbReference>
<reference evidence="8" key="1">
    <citation type="submission" date="2022-11" db="UniProtKB">
        <authorList>
            <consortium name="WormBaseParasite"/>
        </authorList>
    </citation>
    <scope>IDENTIFICATION</scope>
</reference>
<feature type="coiled-coil region" evidence="4">
    <location>
        <begin position="103"/>
        <end position="151"/>
    </location>
</feature>
<dbReference type="SUPFAM" id="SSF47454">
    <property type="entry name" value="A DNA-binding domain in eukaryotic transcription factors"/>
    <property type="match status" value="1"/>
</dbReference>
<sequence length="154" mass="17934">MTEKGESPSKNEEKKGKKRKSANSSSSWTGGEETSIVIVYADAEGNACFQSSDDQLSKMSVRELNWALRKHPKEVIQQVKDRRRLLKNRGYAQSTRVKVTELSEDLELNKEQLTADIRNFKRANNMLEEQLRNLRNKRQRLEQKKHMKLRSDTI</sequence>
<protein>
    <submittedName>
        <fullName evidence="8">Basic leucine zipper domain-containing protein</fullName>
    </submittedName>
</protein>
<dbReference type="WBParaSite" id="PSAMB.scaffold196size66982.g3211.t1">
    <property type="protein sequence ID" value="PSAMB.scaffold196size66982.g3211.t1"/>
    <property type="gene ID" value="PSAMB.scaffold196size66982.g3211"/>
</dbReference>
<keyword evidence="1" id="KW-0805">Transcription regulation</keyword>
<dbReference type="InterPro" id="IPR008917">
    <property type="entry name" value="TF_DNA-bd_sf"/>
</dbReference>
<evidence type="ECO:0000313" key="7">
    <source>
        <dbReference type="Proteomes" id="UP000887566"/>
    </source>
</evidence>
<dbReference type="InterPro" id="IPR004826">
    <property type="entry name" value="bZIP_Maf"/>
</dbReference>
<dbReference type="Gene3D" id="1.20.5.170">
    <property type="match status" value="1"/>
</dbReference>
<evidence type="ECO:0000256" key="5">
    <source>
        <dbReference type="SAM" id="MobiDB-lite"/>
    </source>
</evidence>